<sequence>MTQAHHPANSFTDERLSRGWSRRSLLAAALTTSVAPFVPRPVAGAIAAPSSVIIRGMSLPSWQHGTYHTRRYAESLLSLADMGFTAAAISPNHTIASAADCRFVTSAYNESFDDVALAVEQARKAGLDVLLEPRLTVFDCSRSAGTIDPADTETFFAGYGQLIRRYAGLATRYDASVLAIGCELSRLTGPEHRQTWLRLIDAVRQTFKGSLVYAAASDEALRVSFWDALDYIGVQTCASLGPTEPSNVETILAHWLQSLPSAAAAGGHGQTAHATPWPRLAAQYRKPILLTAAGVRRIAATPGSPEGGDNNRRRRRFRDAGQLLRGDDATGIRDQ</sequence>
<dbReference type="InterPro" id="IPR006311">
    <property type="entry name" value="TAT_signal"/>
</dbReference>
<dbReference type="KEGG" id="dvn:HQ394_08455"/>
<dbReference type="InterPro" id="IPR055151">
    <property type="entry name" value="GH113"/>
</dbReference>
<feature type="region of interest" description="Disordered" evidence="1">
    <location>
        <begin position="299"/>
        <end position="335"/>
    </location>
</feature>
<dbReference type="PROSITE" id="PS51318">
    <property type="entry name" value="TAT"/>
    <property type="match status" value="1"/>
</dbReference>
<keyword evidence="3" id="KW-1185">Reference proteome</keyword>
<gene>
    <name evidence="2" type="ORF">HQ394_08455</name>
</gene>
<name>A0A7H1N0V6_9PROT</name>
<organism evidence="2 3">
    <name type="scientific">Defluviicoccus vanus</name>
    <dbReference type="NCBI Taxonomy" id="111831"/>
    <lineage>
        <taxon>Bacteria</taxon>
        <taxon>Pseudomonadati</taxon>
        <taxon>Pseudomonadota</taxon>
        <taxon>Alphaproteobacteria</taxon>
        <taxon>Rhodospirillales</taxon>
        <taxon>Rhodospirillaceae</taxon>
        <taxon>Defluviicoccus</taxon>
    </lineage>
</organism>
<dbReference type="Proteomes" id="UP000516369">
    <property type="component" value="Chromosome"/>
</dbReference>
<dbReference type="Pfam" id="PF22612">
    <property type="entry name" value="GH113"/>
    <property type="match status" value="1"/>
</dbReference>
<reference evidence="2 3" key="1">
    <citation type="submission" date="2020-05" db="EMBL/GenBank/DDBJ databases">
        <title>Complete closed genome sequence of Defluviicoccus vanus.</title>
        <authorList>
            <person name="Bessarab I."/>
            <person name="Arumugam K."/>
            <person name="Maszenan A.M."/>
            <person name="Seviour R.J."/>
            <person name="Williams R.B."/>
        </authorList>
    </citation>
    <scope>NUCLEOTIDE SEQUENCE [LARGE SCALE GENOMIC DNA]</scope>
    <source>
        <strain evidence="2 3">Ben 114</strain>
    </source>
</reference>
<dbReference type="AlphaFoldDB" id="A0A7H1N0V6"/>
<dbReference type="RefSeq" id="WP_190262847.1">
    <property type="nucleotide sequence ID" value="NZ_CP053923.1"/>
</dbReference>
<evidence type="ECO:0000313" key="3">
    <source>
        <dbReference type="Proteomes" id="UP000516369"/>
    </source>
</evidence>
<dbReference type="InterPro" id="IPR017853">
    <property type="entry name" value="GH"/>
</dbReference>
<dbReference type="EMBL" id="CP053923">
    <property type="protein sequence ID" value="QNT69342.1"/>
    <property type="molecule type" value="Genomic_DNA"/>
</dbReference>
<proteinExistence type="predicted"/>
<dbReference type="Gene3D" id="3.20.20.80">
    <property type="entry name" value="Glycosidases"/>
    <property type="match status" value="1"/>
</dbReference>
<accession>A0A7H1N0V6</accession>
<dbReference type="SUPFAM" id="SSF51445">
    <property type="entry name" value="(Trans)glycosidases"/>
    <property type="match status" value="1"/>
</dbReference>
<evidence type="ECO:0000256" key="1">
    <source>
        <dbReference type="SAM" id="MobiDB-lite"/>
    </source>
</evidence>
<evidence type="ECO:0000313" key="2">
    <source>
        <dbReference type="EMBL" id="QNT69342.1"/>
    </source>
</evidence>
<feature type="compositionally biased region" description="Basic and acidic residues" evidence="1">
    <location>
        <begin position="325"/>
        <end position="335"/>
    </location>
</feature>
<protein>
    <submittedName>
        <fullName evidence="2">Uncharacterized protein</fullName>
    </submittedName>
</protein>